<keyword evidence="1" id="KW-0472">Membrane</keyword>
<organism evidence="2 3">
    <name type="scientific">Clostridium senegalense</name>
    <dbReference type="NCBI Taxonomy" id="1465809"/>
    <lineage>
        <taxon>Bacteria</taxon>
        <taxon>Bacillati</taxon>
        <taxon>Bacillota</taxon>
        <taxon>Clostridia</taxon>
        <taxon>Eubacteriales</taxon>
        <taxon>Clostridiaceae</taxon>
        <taxon>Clostridium</taxon>
    </lineage>
</organism>
<keyword evidence="1" id="KW-1133">Transmembrane helix</keyword>
<protein>
    <submittedName>
        <fullName evidence="2">Uncharacterized protein</fullName>
    </submittedName>
</protein>
<name>A0A6M0H2B6_9CLOT</name>
<dbReference type="Proteomes" id="UP000481872">
    <property type="component" value="Unassembled WGS sequence"/>
</dbReference>
<evidence type="ECO:0000256" key="1">
    <source>
        <dbReference type="SAM" id="Phobius"/>
    </source>
</evidence>
<comment type="caution">
    <text evidence="2">The sequence shown here is derived from an EMBL/GenBank/DDBJ whole genome shotgun (WGS) entry which is preliminary data.</text>
</comment>
<dbReference type="RefSeq" id="WP_061995622.1">
    <property type="nucleotide sequence ID" value="NZ_JAAGPU010000006.1"/>
</dbReference>
<feature type="transmembrane region" description="Helical" evidence="1">
    <location>
        <begin position="41"/>
        <end position="63"/>
    </location>
</feature>
<dbReference type="AlphaFoldDB" id="A0A6M0H2B6"/>
<evidence type="ECO:0000313" key="3">
    <source>
        <dbReference type="Proteomes" id="UP000481872"/>
    </source>
</evidence>
<proteinExistence type="predicted"/>
<sequence>MKKDRKTILAKIIYLLFVSGTIGAIFIVYNDIDSKIATTFIISYVIIAFIFIMYNAIMTILNSRKLQRKDLKIRFFKFCILFCILWVLGYVFDYFISPSGINLMKEISIAFGASFGICFTEVTLLKEK</sequence>
<accession>A0A6M0H2B6</accession>
<gene>
    <name evidence="2" type="ORF">G3M99_05025</name>
</gene>
<feature type="transmembrane region" description="Helical" evidence="1">
    <location>
        <begin position="75"/>
        <end position="95"/>
    </location>
</feature>
<feature type="transmembrane region" description="Helical" evidence="1">
    <location>
        <begin position="107"/>
        <end position="125"/>
    </location>
</feature>
<evidence type="ECO:0000313" key="2">
    <source>
        <dbReference type="EMBL" id="NEU04233.1"/>
    </source>
</evidence>
<keyword evidence="3" id="KW-1185">Reference proteome</keyword>
<feature type="transmembrane region" description="Helical" evidence="1">
    <location>
        <begin position="12"/>
        <end position="29"/>
    </location>
</feature>
<keyword evidence="1" id="KW-0812">Transmembrane</keyword>
<dbReference type="EMBL" id="JAAGPU010000006">
    <property type="protein sequence ID" value="NEU04233.1"/>
    <property type="molecule type" value="Genomic_DNA"/>
</dbReference>
<reference evidence="2 3" key="1">
    <citation type="submission" date="2020-02" db="EMBL/GenBank/DDBJ databases">
        <title>Genome assembly of a novel Clostridium senegalense strain.</title>
        <authorList>
            <person name="Gupta T.B."/>
            <person name="Jauregui R."/>
            <person name="Maclean P."/>
            <person name="Nawarathana A."/>
            <person name="Brightwell G."/>
        </authorList>
    </citation>
    <scope>NUCLEOTIDE SEQUENCE [LARGE SCALE GENOMIC DNA]</scope>
    <source>
        <strain evidence="2 3">AGRFS4</strain>
    </source>
</reference>